<evidence type="ECO:0000256" key="5">
    <source>
        <dbReference type="ARBA" id="ARBA00023163"/>
    </source>
</evidence>
<comment type="caution">
    <text evidence="9">The sequence shown here is derived from an EMBL/GenBank/DDBJ whole genome shotgun (WGS) entry which is preliminary data.</text>
</comment>
<evidence type="ECO:0000259" key="8">
    <source>
        <dbReference type="Pfam" id="PF08281"/>
    </source>
</evidence>
<dbReference type="CDD" id="cd06171">
    <property type="entry name" value="Sigma70_r4"/>
    <property type="match status" value="1"/>
</dbReference>
<keyword evidence="2" id="KW-0805">Transcription regulation</keyword>
<feature type="region of interest" description="Disordered" evidence="6">
    <location>
        <begin position="1"/>
        <end position="34"/>
    </location>
</feature>
<keyword evidence="4" id="KW-0238">DNA-binding</keyword>
<evidence type="ECO:0000256" key="6">
    <source>
        <dbReference type="SAM" id="MobiDB-lite"/>
    </source>
</evidence>
<dbReference type="InterPro" id="IPR013325">
    <property type="entry name" value="RNA_pol_sigma_r2"/>
</dbReference>
<feature type="domain" description="RNA polymerase sigma-70 region 2" evidence="7">
    <location>
        <begin position="46"/>
        <end position="109"/>
    </location>
</feature>
<keyword evidence="3" id="KW-0731">Sigma factor</keyword>
<dbReference type="Pfam" id="PF08281">
    <property type="entry name" value="Sigma70_r4_2"/>
    <property type="match status" value="1"/>
</dbReference>
<evidence type="ECO:0000256" key="1">
    <source>
        <dbReference type="ARBA" id="ARBA00010641"/>
    </source>
</evidence>
<dbReference type="PANTHER" id="PTHR43133">
    <property type="entry name" value="RNA POLYMERASE ECF-TYPE SIGMA FACTO"/>
    <property type="match status" value="1"/>
</dbReference>
<dbReference type="Pfam" id="PF04542">
    <property type="entry name" value="Sigma70_r2"/>
    <property type="match status" value="1"/>
</dbReference>
<dbReference type="GO" id="GO:0006352">
    <property type="term" value="P:DNA-templated transcription initiation"/>
    <property type="evidence" value="ECO:0007669"/>
    <property type="project" value="InterPro"/>
</dbReference>
<evidence type="ECO:0000259" key="7">
    <source>
        <dbReference type="Pfam" id="PF04542"/>
    </source>
</evidence>
<dbReference type="NCBIfam" id="TIGR02937">
    <property type="entry name" value="sigma70-ECF"/>
    <property type="match status" value="1"/>
</dbReference>
<dbReference type="Gene3D" id="1.10.10.10">
    <property type="entry name" value="Winged helix-like DNA-binding domain superfamily/Winged helix DNA-binding domain"/>
    <property type="match status" value="1"/>
</dbReference>
<reference evidence="9" key="2">
    <citation type="submission" date="2020-09" db="EMBL/GenBank/DDBJ databases">
        <authorList>
            <person name="Sun Q."/>
            <person name="Zhou Y."/>
        </authorList>
    </citation>
    <scope>NUCLEOTIDE SEQUENCE</scope>
    <source>
        <strain evidence="9">CGMCC 4.7272</strain>
    </source>
</reference>
<feature type="compositionally biased region" description="Basic and acidic residues" evidence="6">
    <location>
        <begin position="14"/>
        <end position="34"/>
    </location>
</feature>
<sequence length="201" mass="22162">MNAASDGRAGQRQRALDGPDGQRADEALDGSPDLRDGEREAALARLFHTHYSRLLRLAVLLGADSDAEDLVAEAFCQLHSRWDRLHAPERAAAYLRSTVCNLVRMRLRHLTVVRRHTASPVGDVVSAEQSVLLREDQRAVVEALGALPERQREALVLRYWLELRESAIAETMGISSGAVKSHASRGMAALARILKERADVV</sequence>
<dbReference type="AlphaFoldDB" id="A0A917KJZ1"/>
<dbReference type="Proteomes" id="UP000625682">
    <property type="component" value="Unassembled WGS sequence"/>
</dbReference>
<dbReference type="PANTHER" id="PTHR43133:SF50">
    <property type="entry name" value="ECF RNA POLYMERASE SIGMA FACTOR SIGM"/>
    <property type="match status" value="1"/>
</dbReference>
<evidence type="ECO:0000313" key="9">
    <source>
        <dbReference type="EMBL" id="GGJ14780.1"/>
    </source>
</evidence>
<organism evidence="9 10">
    <name type="scientific">Streptomyces lacrimifluminis</name>
    <dbReference type="NCBI Taxonomy" id="1500077"/>
    <lineage>
        <taxon>Bacteria</taxon>
        <taxon>Bacillati</taxon>
        <taxon>Actinomycetota</taxon>
        <taxon>Actinomycetes</taxon>
        <taxon>Kitasatosporales</taxon>
        <taxon>Streptomycetaceae</taxon>
        <taxon>Streptomyces</taxon>
    </lineage>
</organism>
<dbReference type="InterPro" id="IPR039425">
    <property type="entry name" value="RNA_pol_sigma-70-like"/>
</dbReference>
<dbReference type="Gene3D" id="1.10.1740.10">
    <property type="match status" value="1"/>
</dbReference>
<keyword evidence="10" id="KW-1185">Reference proteome</keyword>
<dbReference type="InterPro" id="IPR007627">
    <property type="entry name" value="RNA_pol_sigma70_r2"/>
</dbReference>
<dbReference type="InterPro" id="IPR013324">
    <property type="entry name" value="RNA_pol_sigma_r3/r4-like"/>
</dbReference>
<dbReference type="SUPFAM" id="SSF88659">
    <property type="entry name" value="Sigma3 and sigma4 domains of RNA polymerase sigma factors"/>
    <property type="match status" value="1"/>
</dbReference>
<feature type="domain" description="RNA polymerase sigma factor 70 region 4 type 2" evidence="8">
    <location>
        <begin position="138"/>
        <end position="190"/>
    </location>
</feature>
<comment type="similarity">
    <text evidence="1">Belongs to the sigma-70 factor family. ECF subfamily.</text>
</comment>
<dbReference type="EMBL" id="BMMU01000002">
    <property type="protein sequence ID" value="GGJ14780.1"/>
    <property type="molecule type" value="Genomic_DNA"/>
</dbReference>
<accession>A0A917KJZ1</accession>
<evidence type="ECO:0000256" key="4">
    <source>
        <dbReference type="ARBA" id="ARBA00023125"/>
    </source>
</evidence>
<name>A0A917KJZ1_9ACTN</name>
<protein>
    <submittedName>
        <fullName evidence="9">Uncharacterized protein</fullName>
    </submittedName>
</protein>
<dbReference type="SUPFAM" id="SSF88946">
    <property type="entry name" value="Sigma2 domain of RNA polymerase sigma factors"/>
    <property type="match status" value="1"/>
</dbReference>
<proteinExistence type="inferred from homology"/>
<keyword evidence="5" id="KW-0804">Transcription</keyword>
<gene>
    <name evidence="9" type="ORF">GCM10012282_08850</name>
</gene>
<dbReference type="InterPro" id="IPR036388">
    <property type="entry name" value="WH-like_DNA-bd_sf"/>
</dbReference>
<evidence type="ECO:0000313" key="10">
    <source>
        <dbReference type="Proteomes" id="UP000625682"/>
    </source>
</evidence>
<dbReference type="InterPro" id="IPR013249">
    <property type="entry name" value="RNA_pol_sigma70_r4_t2"/>
</dbReference>
<dbReference type="GO" id="GO:0003677">
    <property type="term" value="F:DNA binding"/>
    <property type="evidence" value="ECO:0007669"/>
    <property type="project" value="UniProtKB-KW"/>
</dbReference>
<dbReference type="InterPro" id="IPR014284">
    <property type="entry name" value="RNA_pol_sigma-70_dom"/>
</dbReference>
<evidence type="ECO:0000256" key="3">
    <source>
        <dbReference type="ARBA" id="ARBA00023082"/>
    </source>
</evidence>
<dbReference type="GO" id="GO:0016987">
    <property type="term" value="F:sigma factor activity"/>
    <property type="evidence" value="ECO:0007669"/>
    <property type="project" value="UniProtKB-KW"/>
</dbReference>
<evidence type="ECO:0000256" key="2">
    <source>
        <dbReference type="ARBA" id="ARBA00023015"/>
    </source>
</evidence>
<reference evidence="9" key="1">
    <citation type="journal article" date="2014" name="Int. J. Syst. Evol. Microbiol.">
        <title>Complete genome sequence of Corynebacterium casei LMG S-19264T (=DSM 44701T), isolated from a smear-ripened cheese.</title>
        <authorList>
            <consortium name="US DOE Joint Genome Institute (JGI-PGF)"/>
            <person name="Walter F."/>
            <person name="Albersmeier A."/>
            <person name="Kalinowski J."/>
            <person name="Ruckert C."/>
        </authorList>
    </citation>
    <scope>NUCLEOTIDE SEQUENCE</scope>
    <source>
        <strain evidence="9">CGMCC 4.7272</strain>
    </source>
</reference>
<dbReference type="RefSeq" id="WP_189145896.1">
    <property type="nucleotide sequence ID" value="NZ_BAABER010000006.1"/>
</dbReference>